<comment type="caution">
    <text evidence="4">The sequence shown here is derived from an EMBL/GenBank/DDBJ whole genome shotgun (WGS) entry which is preliminary data.</text>
</comment>
<dbReference type="PANTHER" id="PTHR47932:SF63">
    <property type="entry name" value="OS08G0290000 PROTEIN"/>
    <property type="match status" value="1"/>
</dbReference>
<dbReference type="EMBL" id="JAGKQH010000017">
    <property type="protein sequence ID" value="KAG6575615.1"/>
    <property type="molecule type" value="Genomic_DNA"/>
</dbReference>
<evidence type="ECO:0000256" key="1">
    <source>
        <dbReference type="ARBA" id="ARBA00007626"/>
    </source>
</evidence>
<evidence type="ECO:0000256" key="3">
    <source>
        <dbReference type="PROSITE-ProRule" id="PRU00708"/>
    </source>
</evidence>
<dbReference type="PROSITE" id="PS51375">
    <property type="entry name" value="PPR"/>
    <property type="match status" value="6"/>
</dbReference>
<feature type="repeat" description="PPR" evidence="3">
    <location>
        <begin position="302"/>
        <end position="336"/>
    </location>
</feature>
<evidence type="ECO:0000313" key="5">
    <source>
        <dbReference type="Proteomes" id="UP000685013"/>
    </source>
</evidence>
<sequence length="484" mass="56473">MLSSFASRRFPPSIFSFSDVFLPAAAILFSTKTTNPISEFGFNFNSRDDRPTQTNFDPPTVREALDSYCNDWRRSYEFFNWVESECKFDHTTETYNRMLDILGKFFEFDLSWELIQRMLQSPFASPDHATFRIMFKRYASAHLVSEAIAAYERLREFKLRDETSFCNLIDALCEYRHVVEAQDLCFGKNRMLNCGASTKIHNLILRGWLKMGWWSKCREFWEEMDKKGVRKDLHSYSIYMDIQCKSGKPWKAVKLYKEMKKKGMKLDVVAYNTVIHAIGISEGVDFASRVFHEMKEMGCKPNVVTCNTIIKLFCENGRFKDAHMMLDQMLKKDCPPNVITYHCFFRSLEKPKEILMLFDRMIKYGVQPKMDTYVMLMRKFGRWGFLRPVFVVWNKMEELGCSPDESAYNSLIDALVEKGMIDMARKYDEEMVAKGLSPKLREELGTKMVNGGYHANVNCNKNLSGEAIRANGYHDVRMSFHSSS</sequence>
<name>A0AAV6M6J1_9ROSI</name>
<proteinExistence type="inferred from homology"/>
<reference evidence="4 5" key="1">
    <citation type="journal article" date="2021" name="Hortic Res">
        <title>The domestication of Cucurbita argyrosperma as revealed by the genome of its wild relative.</title>
        <authorList>
            <person name="Barrera-Redondo J."/>
            <person name="Sanchez-de la Vega G."/>
            <person name="Aguirre-Liguori J.A."/>
            <person name="Castellanos-Morales G."/>
            <person name="Gutierrez-Guerrero Y.T."/>
            <person name="Aguirre-Dugua X."/>
            <person name="Aguirre-Planter E."/>
            <person name="Tenaillon M.I."/>
            <person name="Lira-Saade R."/>
            <person name="Eguiarte L.E."/>
        </authorList>
    </citation>
    <scope>NUCLEOTIDE SEQUENCE [LARGE SCALE GENOMIC DNA]</scope>
    <source>
        <strain evidence="4">JBR-2021</strain>
    </source>
</reference>
<protein>
    <submittedName>
        <fullName evidence="4">Pentatricopeptide repeat-containing protein, mitochondrial</fullName>
    </submittedName>
</protein>
<dbReference type="GO" id="GO:0003729">
    <property type="term" value="F:mRNA binding"/>
    <property type="evidence" value="ECO:0007669"/>
    <property type="project" value="TreeGrafter"/>
</dbReference>
<dbReference type="Pfam" id="PF01535">
    <property type="entry name" value="PPR"/>
    <property type="match status" value="2"/>
</dbReference>
<feature type="repeat" description="PPR" evidence="3">
    <location>
        <begin position="404"/>
        <end position="438"/>
    </location>
</feature>
<feature type="repeat" description="PPR" evidence="3">
    <location>
        <begin position="267"/>
        <end position="301"/>
    </location>
</feature>
<accession>A0AAV6M6J1</accession>
<dbReference type="Proteomes" id="UP000685013">
    <property type="component" value="Chromosome 17"/>
</dbReference>
<keyword evidence="5" id="KW-1185">Reference proteome</keyword>
<feature type="repeat" description="PPR" evidence="3">
    <location>
        <begin position="197"/>
        <end position="231"/>
    </location>
</feature>
<dbReference type="Pfam" id="PF13041">
    <property type="entry name" value="PPR_2"/>
    <property type="match status" value="2"/>
</dbReference>
<evidence type="ECO:0000313" key="4">
    <source>
        <dbReference type="EMBL" id="KAG6575615.1"/>
    </source>
</evidence>
<gene>
    <name evidence="4" type="ORF">SDJN03_26254</name>
</gene>
<feature type="repeat" description="PPR" evidence="3">
    <location>
        <begin position="369"/>
        <end position="403"/>
    </location>
</feature>
<dbReference type="InterPro" id="IPR002885">
    <property type="entry name" value="PPR_rpt"/>
</dbReference>
<feature type="non-terminal residue" evidence="4">
    <location>
        <position position="1"/>
    </location>
</feature>
<dbReference type="Pfam" id="PF13812">
    <property type="entry name" value="PPR_3"/>
    <property type="match status" value="1"/>
</dbReference>
<organism evidence="4 5">
    <name type="scientific">Cucurbita argyrosperma subsp. sororia</name>
    <dbReference type="NCBI Taxonomy" id="37648"/>
    <lineage>
        <taxon>Eukaryota</taxon>
        <taxon>Viridiplantae</taxon>
        <taxon>Streptophyta</taxon>
        <taxon>Embryophyta</taxon>
        <taxon>Tracheophyta</taxon>
        <taxon>Spermatophyta</taxon>
        <taxon>Magnoliopsida</taxon>
        <taxon>eudicotyledons</taxon>
        <taxon>Gunneridae</taxon>
        <taxon>Pentapetalae</taxon>
        <taxon>rosids</taxon>
        <taxon>fabids</taxon>
        <taxon>Cucurbitales</taxon>
        <taxon>Cucurbitaceae</taxon>
        <taxon>Cucurbiteae</taxon>
        <taxon>Cucurbita</taxon>
    </lineage>
</organism>
<comment type="similarity">
    <text evidence="1">Belongs to the PPR family. P subfamily.</text>
</comment>
<evidence type="ECO:0000256" key="2">
    <source>
        <dbReference type="ARBA" id="ARBA00022737"/>
    </source>
</evidence>
<dbReference type="AlphaFoldDB" id="A0AAV6M6J1"/>
<dbReference type="NCBIfam" id="TIGR00756">
    <property type="entry name" value="PPR"/>
    <property type="match status" value="6"/>
</dbReference>
<feature type="repeat" description="PPR" evidence="3">
    <location>
        <begin position="232"/>
        <end position="266"/>
    </location>
</feature>
<dbReference type="PANTHER" id="PTHR47932">
    <property type="entry name" value="ATPASE EXPRESSION PROTEIN 3"/>
    <property type="match status" value="1"/>
</dbReference>
<keyword evidence="2" id="KW-0677">Repeat</keyword>